<reference evidence="1 2" key="1">
    <citation type="submission" date="2023-03" db="EMBL/GenBank/DDBJ databases">
        <title>Genome insight into feeding habits of ladybird beetles.</title>
        <authorList>
            <person name="Li H.-S."/>
            <person name="Huang Y.-H."/>
            <person name="Pang H."/>
        </authorList>
    </citation>
    <scope>NUCLEOTIDE SEQUENCE [LARGE SCALE GENOMIC DNA]</scope>
    <source>
        <strain evidence="1">SYSU_2023b</strain>
        <tissue evidence="1">Whole body</tissue>
    </source>
</reference>
<keyword evidence="2" id="KW-1185">Reference proteome</keyword>
<gene>
    <name evidence="1" type="ORF">WA026_022242</name>
</gene>
<organism evidence="1 2">
    <name type="scientific">Henosepilachna vigintioctopunctata</name>
    <dbReference type="NCBI Taxonomy" id="420089"/>
    <lineage>
        <taxon>Eukaryota</taxon>
        <taxon>Metazoa</taxon>
        <taxon>Ecdysozoa</taxon>
        <taxon>Arthropoda</taxon>
        <taxon>Hexapoda</taxon>
        <taxon>Insecta</taxon>
        <taxon>Pterygota</taxon>
        <taxon>Neoptera</taxon>
        <taxon>Endopterygota</taxon>
        <taxon>Coleoptera</taxon>
        <taxon>Polyphaga</taxon>
        <taxon>Cucujiformia</taxon>
        <taxon>Coccinelloidea</taxon>
        <taxon>Coccinellidae</taxon>
        <taxon>Epilachninae</taxon>
        <taxon>Epilachnini</taxon>
        <taxon>Henosepilachna</taxon>
    </lineage>
</organism>
<dbReference type="Proteomes" id="UP001431783">
    <property type="component" value="Unassembled WGS sequence"/>
</dbReference>
<proteinExistence type="predicted"/>
<name>A0AAW1UG96_9CUCU</name>
<evidence type="ECO:0000313" key="2">
    <source>
        <dbReference type="Proteomes" id="UP001431783"/>
    </source>
</evidence>
<accession>A0AAW1UG96</accession>
<evidence type="ECO:0000313" key="1">
    <source>
        <dbReference type="EMBL" id="KAK9882612.1"/>
    </source>
</evidence>
<protein>
    <submittedName>
        <fullName evidence="1">Uncharacterized protein</fullName>
    </submittedName>
</protein>
<comment type="caution">
    <text evidence="1">The sequence shown here is derived from an EMBL/GenBank/DDBJ whole genome shotgun (WGS) entry which is preliminary data.</text>
</comment>
<sequence length="87" mass="9539">MEYTICEEGKLQYNLLDDKISKQSNSSGTPADKGDKISSIPSLNEIHQKFSAKRGFSSKKIAITVTEDFTISSKAGANHSYAYSCNI</sequence>
<dbReference type="AlphaFoldDB" id="A0AAW1UG96"/>
<dbReference type="EMBL" id="JARQZJ010000078">
    <property type="protein sequence ID" value="KAK9882612.1"/>
    <property type="molecule type" value="Genomic_DNA"/>
</dbReference>